<comment type="similarity">
    <text evidence="1">Belongs to the ATP-dependent AMP-binding enzyme family.</text>
</comment>
<dbReference type="RefSeq" id="WP_203903635.1">
    <property type="nucleotide sequence ID" value="NZ_BOPF01000033.1"/>
</dbReference>
<dbReference type="PANTHER" id="PTHR43272:SF32">
    <property type="entry name" value="AMP-DEPENDENT SYNTHETASE_LIGASE DOMAIN-CONTAINING PROTEIN"/>
    <property type="match status" value="1"/>
</dbReference>
<proteinExistence type="inferred from homology"/>
<dbReference type="Pfam" id="PF00501">
    <property type="entry name" value="AMP-binding"/>
    <property type="match status" value="1"/>
</dbReference>
<dbReference type="GO" id="GO:0016020">
    <property type="term" value="C:membrane"/>
    <property type="evidence" value="ECO:0007669"/>
    <property type="project" value="TreeGrafter"/>
</dbReference>
<dbReference type="Proteomes" id="UP000619260">
    <property type="component" value="Unassembled WGS sequence"/>
</dbReference>
<dbReference type="InterPro" id="IPR000873">
    <property type="entry name" value="AMP-dep_synth/lig_dom"/>
</dbReference>
<keyword evidence="3" id="KW-0276">Fatty acid metabolism</keyword>
<feature type="domain" description="AMP-dependent synthetase/ligase" evidence="6">
    <location>
        <begin position="15"/>
        <end position="437"/>
    </location>
</feature>
<dbReference type="SUPFAM" id="SSF56801">
    <property type="entry name" value="Acetyl-CoA synthetase-like"/>
    <property type="match status" value="1"/>
</dbReference>
<keyword evidence="8" id="KW-1185">Reference proteome</keyword>
<keyword evidence="4" id="KW-0443">Lipid metabolism</keyword>
<dbReference type="InterPro" id="IPR042099">
    <property type="entry name" value="ANL_N_sf"/>
</dbReference>
<dbReference type="PANTHER" id="PTHR43272">
    <property type="entry name" value="LONG-CHAIN-FATTY-ACID--COA LIGASE"/>
    <property type="match status" value="1"/>
</dbReference>
<protein>
    <recommendedName>
        <fullName evidence="5">Acyl-CoA synthetase</fullName>
    </recommendedName>
</protein>
<sequence>MDETAAAATIASRVRDHARRAPDRVCLRRRGDTGWDDITWARYWDVAEEVAQAFLAVGVEPGDRIAVHADNRPEWLYADTGAVAVRAVTVGLYPTSPPAEIRHLLAHSGAKVLVTENRTQLEKALAVLDDCPELTHIVCLDPEGIPAEHPKVQTWDGFLALGREHRAAHADAVAARMAAARADDLVTIVYTSGTTGPPKGAMLSVANVEFLTELMAAGGSIRPPAPGPADVTLSYLPLCHVAERYMSVWLNASSGVTVHFGESLATFARDLREVQPTIFFAVPRVWERMRAGVLAATGAAPPLLRRHGRLWLGVAERVGARMAANGGRHTFGTRVLSGIGRAVLYRTLRERLGLSRVRHASSGAAPIAPEVLEFFLGIGITVQEVYGMTENSAVATINRPDRVRIGTVGEPHDGIDLRIDEETGEIQTRHRGTFVGYFREPEATAAAFTEDGYLRTGDLGEWVDGTHVRIIGRARDIIVTAGGKNIAPAGIEQALVASPFLRDALLVGDRRPYVTALIGIEPEAVGRAVGVPGASCAELVDRPDVVALVQSVVDEVNADLANVERVKRFALLPKELAHADGELTATLKVRRATVVDAYATLVDGLYLG</sequence>
<comment type="caution">
    <text evidence="7">The sequence shown here is derived from an EMBL/GenBank/DDBJ whole genome shotgun (WGS) entry which is preliminary data.</text>
</comment>
<name>A0A8J4DTH6_9ACTN</name>
<keyword evidence="2 7" id="KW-0436">Ligase</keyword>
<dbReference type="AlphaFoldDB" id="A0A8J4DTH6"/>
<organism evidence="7 8">
    <name type="scientific">Virgisporangium aliadipatigenens</name>
    <dbReference type="NCBI Taxonomy" id="741659"/>
    <lineage>
        <taxon>Bacteria</taxon>
        <taxon>Bacillati</taxon>
        <taxon>Actinomycetota</taxon>
        <taxon>Actinomycetes</taxon>
        <taxon>Micromonosporales</taxon>
        <taxon>Micromonosporaceae</taxon>
        <taxon>Virgisporangium</taxon>
    </lineage>
</organism>
<gene>
    <name evidence="7" type="ORF">Val02_70860</name>
</gene>
<evidence type="ECO:0000313" key="7">
    <source>
        <dbReference type="EMBL" id="GIJ50200.1"/>
    </source>
</evidence>
<evidence type="ECO:0000256" key="2">
    <source>
        <dbReference type="ARBA" id="ARBA00022598"/>
    </source>
</evidence>
<dbReference type="EMBL" id="BOPF01000033">
    <property type="protein sequence ID" value="GIJ50200.1"/>
    <property type="molecule type" value="Genomic_DNA"/>
</dbReference>
<dbReference type="Gene3D" id="3.40.50.12780">
    <property type="entry name" value="N-terminal domain of ligase-like"/>
    <property type="match status" value="1"/>
</dbReference>
<evidence type="ECO:0000313" key="8">
    <source>
        <dbReference type="Proteomes" id="UP000619260"/>
    </source>
</evidence>
<accession>A0A8J4DTH6</accession>
<evidence type="ECO:0000256" key="4">
    <source>
        <dbReference type="ARBA" id="ARBA00023098"/>
    </source>
</evidence>
<dbReference type="PROSITE" id="PS00455">
    <property type="entry name" value="AMP_BINDING"/>
    <property type="match status" value="1"/>
</dbReference>
<dbReference type="GO" id="GO:0004467">
    <property type="term" value="F:long-chain fatty acid-CoA ligase activity"/>
    <property type="evidence" value="ECO:0007669"/>
    <property type="project" value="TreeGrafter"/>
</dbReference>
<dbReference type="CDD" id="cd05907">
    <property type="entry name" value="VL_LC_FACS_like"/>
    <property type="match status" value="1"/>
</dbReference>
<dbReference type="InterPro" id="IPR020845">
    <property type="entry name" value="AMP-binding_CS"/>
</dbReference>
<reference evidence="7" key="1">
    <citation type="submission" date="2021-01" db="EMBL/GenBank/DDBJ databases">
        <title>Whole genome shotgun sequence of Virgisporangium aliadipatigenens NBRC 105644.</title>
        <authorList>
            <person name="Komaki H."/>
            <person name="Tamura T."/>
        </authorList>
    </citation>
    <scope>NUCLEOTIDE SEQUENCE</scope>
    <source>
        <strain evidence="7">NBRC 105644</strain>
    </source>
</reference>
<evidence type="ECO:0000256" key="3">
    <source>
        <dbReference type="ARBA" id="ARBA00022832"/>
    </source>
</evidence>
<evidence type="ECO:0000256" key="1">
    <source>
        <dbReference type="ARBA" id="ARBA00006432"/>
    </source>
</evidence>
<evidence type="ECO:0000256" key="5">
    <source>
        <dbReference type="ARBA" id="ARBA00032875"/>
    </source>
</evidence>
<dbReference type="Pfam" id="PF23562">
    <property type="entry name" value="AMP-binding_C_3"/>
    <property type="match status" value="1"/>
</dbReference>
<evidence type="ECO:0000259" key="6">
    <source>
        <dbReference type="Pfam" id="PF00501"/>
    </source>
</evidence>